<dbReference type="Proteomes" id="UP000230484">
    <property type="component" value="Unassembled WGS sequence"/>
</dbReference>
<evidence type="ECO:0000313" key="3">
    <source>
        <dbReference type="Proteomes" id="UP000230484"/>
    </source>
</evidence>
<dbReference type="AlphaFoldDB" id="A0A2M7XA78"/>
<feature type="transmembrane region" description="Helical" evidence="1">
    <location>
        <begin position="20"/>
        <end position="39"/>
    </location>
</feature>
<reference evidence="3" key="1">
    <citation type="submission" date="2017-09" db="EMBL/GenBank/DDBJ databases">
        <title>Depth-based differentiation of microbial function through sediment-hosted aquifers and enrichment of novel symbionts in the deep terrestrial subsurface.</title>
        <authorList>
            <person name="Probst A.J."/>
            <person name="Ladd B."/>
            <person name="Jarett J.K."/>
            <person name="Geller-Mcgrath D.E."/>
            <person name="Sieber C.M.K."/>
            <person name="Emerson J.B."/>
            <person name="Anantharaman K."/>
            <person name="Thomas B.C."/>
            <person name="Malmstrom R."/>
            <person name="Stieglmeier M."/>
            <person name="Klingl A."/>
            <person name="Woyke T."/>
            <person name="Ryan C.M."/>
            <person name="Banfield J.F."/>
        </authorList>
    </citation>
    <scope>NUCLEOTIDE SEQUENCE [LARGE SCALE GENOMIC DNA]</scope>
</reference>
<evidence type="ECO:0000256" key="1">
    <source>
        <dbReference type="SAM" id="Phobius"/>
    </source>
</evidence>
<keyword evidence="1" id="KW-0812">Transmembrane</keyword>
<sequence>MSSLTQTAIVTRKVIRYGIFAILFLIIGRILLTGAVSLYKKLFPAPPPPPTVTYGKLPKLVLPATDVPQGVSFTLETAEGSLPKMPTQAKIFFMPKPASNLLSLSAAQGKAESLGFNPNGRQISPTIYQFGHRDNPSTLEINIVSGVFSISYDLNVDSEPVSVRPPVSEIAASLVRSYLSSASLLPADLTGTTKSEYLKLADGKFVSALSQSEANLVKINLFRKNYDNLPAITPNPNNANVWFIVSGVTDRRKQIIAAEFHYFSVDESQFSTYPIKTSEEAWRQFTEGKASTASIGAGKEGDNIKIRKVYLAYFDAGVQTDFLQPIYVFEGDNGYVAYLPAVTSDYYGE</sequence>
<organism evidence="2 3">
    <name type="scientific">Candidatus Woesebacteria bacterium CG_4_9_14_3_um_filter_39_10</name>
    <dbReference type="NCBI Taxonomy" id="1975056"/>
    <lineage>
        <taxon>Bacteria</taxon>
        <taxon>Candidatus Woeseibacteriota</taxon>
    </lineage>
</organism>
<name>A0A2M7XA78_9BACT</name>
<comment type="caution">
    <text evidence="2">The sequence shown here is derived from an EMBL/GenBank/DDBJ whole genome shotgun (WGS) entry which is preliminary data.</text>
</comment>
<keyword evidence="1" id="KW-1133">Transmembrane helix</keyword>
<protein>
    <submittedName>
        <fullName evidence="2">Uncharacterized protein</fullName>
    </submittedName>
</protein>
<evidence type="ECO:0000313" key="2">
    <source>
        <dbReference type="EMBL" id="PJA43055.1"/>
    </source>
</evidence>
<gene>
    <name evidence="2" type="ORF">CO176_00400</name>
</gene>
<accession>A0A2M7XA78</accession>
<proteinExistence type="predicted"/>
<keyword evidence="1" id="KW-0472">Membrane</keyword>
<dbReference type="EMBL" id="PFWW01000009">
    <property type="protein sequence ID" value="PJA43055.1"/>
    <property type="molecule type" value="Genomic_DNA"/>
</dbReference>